<dbReference type="SUPFAM" id="SSF81665">
    <property type="entry name" value="Calcium ATPase, transmembrane domain M"/>
    <property type="match status" value="1"/>
</dbReference>
<proteinExistence type="predicted"/>
<gene>
    <name evidence="2" type="ORF">F3Y22_tig00112737pilonHSYRG00081</name>
</gene>
<dbReference type="InterPro" id="IPR023298">
    <property type="entry name" value="ATPase_P-typ_TM_dom_sf"/>
</dbReference>
<dbReference type="AlphaFoldDB" id="A0A6A2Y0P4"/>
<reference evidence="2" key="1">
    <citation type="submission" date="2019-09" db="EMBL/GenBank/DDBJ databases">
        <title>Draft genome information of white flower Hibiscus syriacus.</title>
        <authorList>
            <person name="Kim Y.-M."/>
        </authorList>
    </citation>
    <scope>NUCLEOTIDE SEQUENCE [LARGE SCALE GENOMIC DNA]</scope>
    <source>
        <strain evidence="2">YM2019G1</strain>
    </source>
</reference>
<feature type="transmembrane region" description="Helical" evidence="1">
    <location>
        <begin position="45"/>
        <end position="63"/>
    </location>
</feature>
<sequence>MGSETASASSMREMFPAWARDVKQCEEKYQVNGESGLSGAEFNDTLVRILLAAAIISFVLAWYDGGGEKEITAFVELLVIFLILIVNAIVGIWQESSAEKAWRL</sequence>
<evidence type="ECO:0000313" key="2">
    <source>
        <dbReference type="EMBL" id="KAE8664979.1"/>
    </source>
</evidence>
<accession>A0A6A2Y0P4</accession>
<keyword evidence="1" id="KW-1133">Transmembrane helix</keyword>
<keyword evidence="3" id="KW-1185">Reference proteome</keyword>
<feature type="transmembrane region" description="Helical" evidence="1">
    <location>
        <begin position="75"/>
        <end position="94"/>
    </location>
</feature>
<evidence type="ECO:0000313" key="3">
    <source>
        <dbReference type="Proteomes" id="UP000436088"/>
    </source>
</evidence>
<dbReference type="Gene3D" id="1.20.1110.10">
    <property type="entry name" value="Calcium-transporting ATPase, transmembrane domain"/>
    <property type="match status" value="1"/>
</dbReference>
<comment type="caution">
    <text evidence="2">The sequence shown here is derived from an EMBL/GenBank/DDBJ whole genome shotgun (WGS) entry which is preliminary data.</text>
</comment>
<protein>
    <submittedName>
        <fullName evidence="2">Uncharacterized protein</fullName>
    </submittedName>
</protein>
<dbReference type="EMBL" id="VEPZ02001640">
    <property type="protein sequence ID" value="KAE8664979.1"/>
    <property type="molecule type" value="Genomic_DNA"/>
</dbReference>
<dbReference type="Proteomes" id="UP000436088">
    <property type="component" value="Unassembled WGS sequence"/>
</dbReference>
<evidence type="ECO:0000256" key="1">
    <source>
        <dbReference type="SAM" id="Phobius"/>
    </source>
</evidence>
<keyword evidence="1" id="KW-0812">Transmembrane</keyword>
<keyword evidence="1" id="KW-0472">Membrane</keyword>
<name>A0A6A2Y0P4_HIBSY</name>
<organism evidence="2 3">
    <name type="scientific">Hibiscus syriacus</name>
    <name type="common">Rose of Sharon</name>
    <dbReference type="NCBI Taxonomy" id="106335"/>
    <lineage>
        <taxon>Eukaryota</taxon>
        <taxon>Viridiplantae</taxon>
        <taxon>Streptophyta</taxon>
        <taxon>Embryophyta</taxon>
        <taxon>Tracheophyta</taxon>
        <taxon>Spermatophyta</taxon>
        <taxon>Magnoliopsida</taxon>
        <taxon>eudicotyledons</taxon>
        <taxon>Gunneridae</taxon>
        <taxon>Pentapetalae</taxon>
        <taxon>rosids</taxon>
        <taxon>malvids</taxon>
        <taxon>Malvales</taxon>
        <taxon>Malvaceae</taxon>
        <taxon>Malvoideae</taxon>
        <taxon>Hibiscus</taxon>
    </lineage>
</organism>